<dbReference type="Proteomes" id="UP000230750">
    <property type="component" value="Unassembled WGS sequence"/>
</dbReference>
<accession>A0A2G8KFY8</accession>
<organism evidence="2 3">
    <name type="scientific">Stichopus japonicus</name>
    <name type="common">Sea cucumber</name>
    <dbReference type="NCBI Taxonomy" id="307972"/>
    <lineage>
        <taxon>Eukaryota</taxon>
        <taxon>Metazoa</taxon>
        <taxon>Echinodermata</taxon>
        <taxon>Eleutherozoa</taxon>
        <taxon>Echinozoa</taxon>
        <taxon>Holothuroidea</taxon>
        <taxon>Aspidochirotacea</taxon>
        <taxon>Aspidochirotida</taxon>
        <taxon>Stichopodidae</taxon>
        <taxon>Apostichopus</taxon>
    </lineage>
</organism>
<feature type="region of interest" description="Disordered" evidence="1">
    <location>
        <begin position="17"/>
        <end position="46"/>
    </location>
</feature>
<name>A0A2G8KFY8_STIJA</name>
<proteinExistence type="predicted"/>
<dbReference type="EMBL" id="MRZV01000614">
    <property type="protein sequence ID" value="PIK46906.1"/>
    <property type="molecule type" value="Genomic_DNA"/>
</dbReference>
<gene>
    <name evidence="2" type="ORF">BSL78_16232</name>
</gene>
<evidence type="ECO:0000256" key="1">
    <source>
        <dbReference type="SAM" id="MobiDB-lite"/>
    </source>
</evidence>
<protein>
    <submittedName>
        <fullName evidence="2">Uncharacterized protein</fullName>
    </submittedName>
</protein>
<dbReference type="AlphaFoldDB" id="A0A2G8KFY8"/>
<evidence type="ECO:0000313" key="3">
    <source>
        <dbReference type="Proteomes" id="UP000230750"/>
    </source>
</evidence>
<feature type="compositionally biased region" description="Acidic residues" evidence="1">
    <location>
        <begin position="90"/>
        <end position="115"/>
    </location>
</feature>
<evidence type="ECO:0000313" key="2">
    <source>
        <dbReference type="EMBL" id="PIK46906.1"/>
    </source>
</evidence>
<feature type="compositionally biased region" description="Polar residues" evidence="1">
    <location>
        <begin position="69"/>
        <end position="80"/>
    </location>
</feature>
<keyword evidence="3" id="KW-1185">Reference proteome</keyword>
<reference evidence="2 3" key="1">
    <citation type="journal article" date="2017" name="PLoS Biol.">
        <title>The sea cucumber genome provides insights into morphological evolution and visceral regeneration.</title>
        <authorList>
            <person name="Zhang X."/>
            <person name="Sun L."/>
            <person name="Yuan J."/>
            <person name="Sun Y."/>
            <person name="Gao Y."/>
            <person name="Zhang L."/>
            <person name="Li S."/>
            <person name="Dai H."/>
            <person name="Hamel J.F."/>
            <person name="Liu C."/>
            <person name="Yu Y."/>
            <person name="Liu S."/>
            <person name="Lin W."/>
            <person name="Guo K."/>
            <person name="Jin S."/>
            <person name="Xu P."/>
            <person name="Storey K.B."/>
            <person name="Huan P."/>
            <person name="Zhang T."/>
            <person name="Zhou Y."/>
            <person name="Zhang J."/>
            <person name="Lin C."/>
            <person name="Li X."/>
            <person name="Xing L."/>
            <person name="Huo D."/>
            <person name="Sun M."/>
            <person name="Wang L."/>
            <person name="Mercier A."/>
            <person name="Li F."/>
            <person name="Yang H."/>
            <person name="Xiang J."/>
        </authorList>
    </citation>
    <scope>NUCLEOTIDE SEQUENCE [LARGE SCALE GENOMIC DNA]</scope>
    <source>
        <strain evidence="2">Shaxun</strain>
        <tissue evidence="2">Muscle</tissue>
    </source>
</reference>
<comment type="caution">
    <text evidence="2">The sequence shown here is derived from an EMBL/GenBank/DDBJ whole genome shotgun (WGS) entry which is preliminary data.</text>
</comment>
<sequence length="175" mass="19595">MAMGRGLTLQIEDGSYSLNSWNSIQPGRVKKSTETRQSHGKKLGGHFQLAVNFQKPKLPAKQLVTPASLMSSTLQPGQKSLSKDRPNFEDAAEDTFSEDEDSSQDEENDDDDDSGDSGTKERALTTIVIPSGFIRRRRWSSVDPATRKSIVVTPRRRMPSIPWKKYKERNSVLLS</sequence>
<feature type="region of interest" description="Disordered" evidence="1">
    <location>
        <begin position="69"/>
        <end position="125"/>
    </location>
</feature>